<protein>
    <submittedName>
        <fullName evidence="2">Rho termination factor</fullName>
    </submittedName>
</protein>
<dbReference type="Pfam" id="PF23855">
    <property type="entry name" value="DUF7218"/>
    <property type="match status" value="1"/>
</dbReference>
<feature type="compositionally biased region" description="Basic and acidic residues" evidence="1">
    <location>
        <begin position="1"/>
        <end position="10"/>
    </location>
</feature>
<dbReference type="Proteomes" id="UP001369082">
    <property type="component" value="Unassembled WGS sequence"/>
</dbReference>
<organism evidence="2 3">
    <name type="scientific">Psychromonas aquatilis</name>
    <dbReference type="NCBI Taxonomy" id="2005072"/>
    <lineage>
        <taxon>Bacteria</taxon>
        <taxon>Pseudomonadati</taxon>
        <taxon>Pseudomonadota</taxon>
        <taxon>Gammaproteobacteria</taxon>
        <taxon>Alteromonadales</taxon>
        <taxon>Psychromonadaceae</taxon>
        <taxon>Psychromonas</taxon>
    </lineage>
</organism>
<reference evidence="2 3" key="1">
    <citation type="submission" date="2024-02" db="EMBL/GenBank/DDBJ databases">
        <title>Bacteria isolated from the canopy kelp, Nereocystis luetkeana.</title>
        <authorList>
            <person name="Pfister C.A."/>
            <person name="Younker I.T."/>
            <person name="Light S.H."/>
        </authorList>
    </citation>
    <scope>NUCLEOTIDE SEQUENCE [LARGE SCALE GENOMIC DNA]</scope>
    <source>
        <strain evidence="2 3">TI.1.05</strain>
    </source>
</reference>
<dbReference type="RefSeq" id="WP_341598936.1">
    <property type="nucleotide sequence ID" value="NZ_JBAKAZ010000089.1"/>
</dbReference>
<evidence type="ECO:0000256" key="1">
    <source>
        <dbReference type="SAM" id="MobiDB-lite"/>
    </source>
</evidence>
<name>A0ABU9GTY8_9GAMM</name>
<sequence length="87" mass="9837">MSDQHGKQIKNDSVYEALIEQGNSKEKSARIANAQANPDMHPAKKGGKAQPYENWTKAELYKRAQTLTIDGRSKMNKQELIDVLRSH</sequence>
<proteinExistence type="predicted"/>
<comment type="caution">
    <text evidence="2">The sequence shown here is derived from an EMBL/GenBank/DDBJ whole genome shotgun (WGS) entry which is preliminary data.</text>
</comment>
<dbReference type="InterPro" id="IPR055642">
    <property type="entry name" value="DUF7218"/>
</dbReference>
<gene>
    <name evidence="2" type="ORF">V6256_14355</name>
</gene>
<evidence type="ECO:0000313" key="2">
    <source>
        <dbReference type="EMBL" id="MEL0630788.1"/>
    </source>
</evidence>
<accession>A0ABU9GTY8</accession>
<keyword evidence="3" id="KW-1185">Reference proteome</keyword>
<feature type="region of interest" description="Disordered" evidence="1">
    <location>
        <begin position="1"/>
        <end position="51"/>
    </location>
</feature>
<dbReference type="EMBL" id="JBAKAZ010000089">
    <property type="protein sequence ID" value="MEL0630788.1"/>
    <property type="molecule type" value="Genomic_DNA"/>
</dbReference>
<evidence type="ECO:0000313" key="3">
    <source>
        <dbReference type="Proteomes" id="UP001369082"/>
    </source>
</evidence>